<feature type="region of interest" description="Disordered" evidence="1">
    <location>
        <begin position="114"/>
        <end position="194"/>
    </location>
</feature>
<gene>
    <name evidence="3" type="ORF">TWF703_000245</name>
</gene>
<protein>
    <recommendedName>
        <fullName evidence="5">Heterokaryon incompatibility domain-containing protein</fullName>
    </recommendedName>
</protein>
<evidence type="ECO:0000313" key="3">
    <source>
        <dbReference type="EMBL" id="KAF3142742.1"/>
    </source>
</evidence>
<evidence type="ECO:0000256" key="2">
    <source>
        <dbReference type="SAM" id="Phobius"/>
    </source>
</evidence>
<dbReference type="SUPFAM" id="SSF81995">
    <property type="entry name" value="beta-sandwich domain of Sec23/24"/>
    <property type="match status" value="1"/>
</dbReference>
<feature type="transmembrane region" description="Helical" evidence="2">
    <location>
        <begin position="735"/>
        <end position="751"/>
    </location>
</feature>
<feature type="compositionally biased region" description="Polar residues" evidence="1">
    <location>
        <begin position="168"/>
        <end position="180"/>
    </location>
</feature>
<keyword evidence="2" id="KW-0472">Membrane</keyword>
<proteinExistence type="predicted"/>
<feature type="compositionally biased region" description="Polar residues" evidence="1">
    <location>
        <begin position="28"/>
        <end position="39"/>
    </location>
</feature>
<name>A0A7C8K6S9_ORBOL</name>
<evidence type="ECO:0008006" key="5">
    <source>
        <dbReference type="Google" id="ProtNLM"/>
    </source>
</evidence>
<keyword evidence="2" id="KW-0812">Transmembrane</keyword>
<sequence>MQFSLNGLVHKVECKELGKRGMEEATLQGPTTSKMSQELTLPIKESESQRPSAVNHRPGTLNPSHHGTYMSGAGAGGSTPHHQNAFPPTPHYYGQNYGYQSNQQEQRGAPMPLQVPQQHYYPSGSSEPRAHQGLEPPQRVCSPSPGQSVHSYELRPVSQGEGGDQEPVQKSSSRFTSQRNLVEDDAEVNDIDGKTYNERPQRLMESTNQWHHSIFRWGTFDWVQNPAYIYDDTIQYRYRDFAARVCEKPLHERYLDHDDGRLRKLTVACADDIYQAPGTSTWRRTYVRNVSELKVRIATWIIDYDENPGTWKTYGIQVVRAFLASMLMVFFVWETGSNGSVKFSGRFAPFPYYYFGTAKVWRNQIENNENKQIGNTNEYRVLKPRHLCFLRKPDSPRLQGYDILSVEEWEKTDGKNMNLTYTFVAWSTIQFRTSSRRDMKALHQIAEKAARSAGVVAFWVSGSCMRVEEEEESDVFRIADVLRGASDLIIVLGQPPDEPQRLGVDELLKQWGERMWTFPEVLLSPGKEILVYIRGENSPIAINKNQFAGRVWEDAHESRQLVDSYIGTLGLSRLEKAVIALGCLYRRKTVEYLKGDQAYALMGLLRLRPQIDVTDTQFQAFARLSMANDSDALLERYICTLPKSIDQPWYNMEDTYESSLWDIYPYTQVAAVCDNDTVILDGAFAASVVWDSFFPINYTKNFSFIRKAALYLMNYNFFFLIISLLFFTFSILRPALFIGVILLLTFVAVLLRTPKLVKLAYGGKFSGQQAAMFGVEGYISAATVERALFGGAFGRMSWSINTSPLSRSILNSHGERIGIDPTRDPQVLEKVKRARYAKPGEMRIFTLIDTYNMEVTLFEAVNPPISFFLCASEGGMQRAVGCSYDWTAQTMYRETVLRLPTATLEFTYRVHRVKIGMRRPQWPCRHKDGDTHMA</sequence>
<organism evidence="3 4">
    <name type="scientific">Orbilia oligospora</name>
    <name type="common">Nematode-trapping fungus</name>
    <name type="synonym">Arthrobotrys oligospora</name>
    <dbReference type="NCBI Taxonomy" id="2813651"/>
    <lineage>
        <taxon>Eukaryota</taxon>
        <taxon>Fungi</taxon>
        <taxon>Dikarya</taxon>
        <taxon>Ascomycota</taxon>
        <taxon>Pezizomycotina</taxon>
        <taxon>Orbiliomycetes</taxon>
        <taxon>Orbiliales</taxon>
        <taxon>Orbiliaceae</taxon>
        <taxon>Orbilia</taxon>
    </lineage>
</organism>
<feature type="region of interest" description="Disordered" evidence="1">
    <location>
        <begin position="21"/>
        <end position="98"/>
    </location>
</feature>
<dbReference type="AlphaFoldDB" id="A0A7C8K6S9"/>
<evidence type="ECO:0000313" key="4">
    <source>
        <dbReference type="Proteomes" id="UP000480548"/>
    </source>
</evidence>
<dbReference type="EMBL" id="WIQZ01000010">
    <property type="protein sequence ID" value="KAF3142742.1"/>
    <property type="molecule type" value="Genomic_DNA"/>
</dbReference>
<feature type="transmembrane region" description="Helical" evidence="2">
    <location>
        <begin position="708"/>
        <end position="729"/>
    </location>
</feature>
<keyword evidence="2" id="KW-1133">Transmembrane helix</keyword>
<dbReference type="Proteomes" id="UP000480548">
    <property type="component" value="Unassembled WGS sequence"/>
</dbReference>
<comment type="caution">
    <text evidence="3">The sequence shown here is derived from an EMBL/GenBank/DDBJ whole genome shotgun (WGS) entry which is preliminary data.</text>
</comment>
<accession>A0A7C8K6S9</accession>
<reference evidence="3 4" key="1">
    <citation type="submission" date="2019-06" db="EMBL/GenBank/DDBJ databases">
        <authorList>
            <person name="Palmer J.M."/>
        </authorList>
    </citation>
    <scope>NUCLEOTIDE SEQUENCE [LARGE SCALE GENOMIC DNA]</scope>
    <source>
        <strain evidence="3 4">TWF703</strain>
    </source>
</reference>
<evidence type="ECO:0000256" key="1">
    <source>
        <dbReference type="SAM" id="MobiDB-lite"/>
    </source>
</evidence>